<keyword evidence="7" id="KW-1185">Reference proteome</keyword>
<dbReference type="PROSITE" id="PS50853">
    <property type="entry name" value="FN3"/>
    <property type="match status" value="2"/>
</dbReference>
<evidence type="ECO:0000313" key="7">
    <source>
        <dbReference type="Proteomes" id="UP000199651"/>
    </source>
</evidence>
<dbReference type="GO" id="GO:0000272">
    <property type="term" value="P:polysaccharide catabolic process"/>
    <property type="evidence" value="ECO:0007669"/>
    <property type="project" value="UniProtKB-KW"/>
</dbReference>
<keyword evidence="3" id="KW-0119">Carbohydrate metabolism</keyword>
<dbReference type="OrthoDB" id="5476529at2"/>
<dbReference type="SUPFAM" id="SSF49265">
    <property type="entry name" value="Fibronectin type III"/>
    <property type="match status" value="1"/>
</dbReference>
<dbReference type="AlphaFoldDB" id="A0A1H0FUI1"/>
<proteinExistence type="predicted"/>
<gene>
    <name evidence="6" type="ORF">SAMN05192558_101519</name>
</gene>
<organism evidence="6 7">
    <name type="scientific">Actinokineospora alba</name>
    <dbReference type="NCBI Taxonomy" id="504798"/>
    <lineage>
        <taxon>Bacteria</taxon>
        <taxon>Bacillati</taxon>
        <taxon>Actinomycetota</taxon>
        <taxon>Actinomycetes</taxon>
        <taxon>Pseudonocardiales</taxon>
        <taxon>Pseudonocardiaceae</taxon>
        <taxon>Actinokineospora</taxon>
    </lineage>
</organism>
<dbReference type="InterPro" id="IPR003961">
    <property type="entry name" value="FN3_dom"/>
</dbReference>
<evidence type="ECO:0000256" key="4">
    <source>
        <dbReference type="SAM" id="SignalP"/>
    </source>
</evidence>
<keyword evidence="4" id="KW-0732">Signal</keyword>
<protein>
    <recommendedName>
        <fullName evidence="5">Fibronectin type-III domain-containing protein</fullName>
    </recommendedName>
</protein>
<dbReference type="InterPro" id="IPR036116">
    <property type="entry name" value="FN3_sf"/>
</dbReference>
<feature type="domain" description="Fibronectin type-III" evidence="5">
    <location>
        <begin position="124"/>
        <end position="211"/>
    </location>
</feature>
<evidence type="ECO:0000259" key="5">
    <source>
        <dbReference type="PROSITE" id="PS50853"/>
    </source>
</evidence>
<dbReference type="Gene3D" id="2.60.40.10">
    <property type="entry name" value="Immunoglobulins"/>
    <property type="match status" value="3"/>
</dbReference>
<evidence type="ECO:0000313" key="6">
    <source>
        <dbReference type="EMBL" id="SDN98244.1"/>
    </source>
</evidence>
<dbReference type="EMBL" id="FNJB01000001">
    <property type="protein sequence ID" value="SDN98244.1"/>
    <property type="molecule type" value="Genomic_DNA"/>
</dbReference>
<dbReference type="InterPro" id="IPR050991">
    <property type="entry name" value="ECM_Regulatory_Proteins"/>
</dbReference>
<dbReference type="Pfam" id="PF00041">
    <property type="entry name" value="fn3"/>
    <property type="match status" value="1"/>
</dbReference>
<dbReference type="GO" id="GO:0016798">
    <property type="term" value="F:hydrolase activity, acting on glycosyl bonds"/>
    <property type="evidence" value="ECO:0007669"/>
    <property type="project" value="UniProtKB-KW"/>
</dbReference>
<feature type="signal peptide" evidence="4">
    <location>
        <begin position="1"/>
        <end position="23"/>
    </location>
</feature>
<sequence>MRALAVVFSVVLALLVSAAPAGAARDRTSPTTPTNLRVTALTDTSVSLAWDAASTKQSNWWYCVQHNFTGCVRVDPPSTTHTRPLQIPGKTYTFSVYAVDVNGNRSGNSNAVTVSTPADTTPPSPAPVLSLVAVYPTRISLSWTSSKDNVGQVFYTLTKDGVAMNPGAINYRQTTLLDVAPATSHTFQVIATDTSGNAVHSNVLSVTTPPATDTVAPTAPANLTLNPNSSSPEIWLDWTTSTDDADPPGLILYDVYQNGVFAEHGSIGAGETIVYCDFTGPTEVVVRAVDTSGNVSGPSNAITFDC</sequence>
<dbReference type="CDD" id="cd00063">
    <property type="entry name" value="FN3"/>
    <property type="match status" value="2"/>
</dbReference>
<keyword evidence="2" id="KW-0378">Hydrolase</keyword>
<reference evidence="7" key="1">
    <citation type="submission" date="2016-10" db="EMBL/GenBank/DDBJ databases">
        <authorList>
            <person name="Varghese N."/>
            <person name="Submissions S."/>
        </authorList>
    </citation>
    <scope>NUCLEOTIDE SEQUENCE [LARGE SCALE GENOMIC DNA]</scope>
    <source>
        <strain evidence="7">IBRC-M 10655</strain>
    </source>
</reference>
<evidence type="ECO:0000256" key="1">
    <source>
        <dbReference type="ARBA" id="ARBA00022737"/>
    </source>
</evidence>
<feature type="domain" description="Fibronectin type-III" evidence="5">
    <location>
        <begin position="32"/>
        <end position="119"/>
    </location>
</feature>
<dbReference type="STRING" id="504798.SAMN05421871_103352"/>
<keyword evidence="1" id="KW-0677">Repeat</keyword>
<keyword evidence="2" id="KW-0326">Glycosidase</keyword>
<dbReference type="PANTHER" id="PTHR46708">
    <property type="entry name" value="TENASCIN"/>
    <property type="match status" value="1"/>
</dbReference>
<evidence type="ECO:0000256" key="3">
    <source>
        <dbReference type="ARBA" id="ARBA00023326"/>
    </source>
</evidence>
<name>A0A1H0FUI1_9PSEU</name>
<dbReference type="PANTHER" id="PTHR46708:SF2">
    <property type="entry name" value="FIBRONECTIN TYPE-III DOMAIN-CONTAINING PROTEIN"/>
    <property type="match status" value="1"/>
</dbReference>
<dbReference type="Proteomes" id="UP000199651">
    <property type="component" value="Unassembled WGS sequence"/>
</dbReference>
<accession>A0A1H0FUI1</accession>
<keyword evidence="3" id="KW-0624">Polysaccharide degradation</keyword>
<feature type="chain" id="PRO_5011433018" description="Fibronectin type-III domain-containing protein" evidence="4">
    <location>
        <begin position="24"/>
        <end position="306"/>
    </location>
</feature>
<dbReference type="InterPro" id="IPR013783">
    <property type="entry name" value="Ig-like_fold"/>
</dbReference>
<evidence type="ECO:0000256" key="2">
    <source>
        <dbReference type="ARBA" id="ARBA00023295"/>
    </source>
</evidence>
<dbReference type="RefSeq" id="WP_091369435.1">
    <property type="nucleotide sequence ID" value="NZ_FNDV01000003.1"/>
</dbReference>
<dbReference type="SMART" id="SM00060">
    <property type="entry name" value="FN3"/>
    <property type="match status" value="2"/>
</dbReference>